<dbReference type="InterPro" id="IPR025289">
    <property type="entry name" value="DUF4081"/>
</dbReference>
<dbReference type="GO" id="GO:0016747">
    <property type="term" value="F:acyltransferase activity, transferring groups other than amino-acyl groups"/>
    <property type="evidence" value="ECO:0007669"/>
    <property type="project" value="InterPro"/>
</dbReference>
<dbReference type="RefSeq" id="WP_048551392.1">
    <property type="nucleotide sequence ID" value="NZ_HF570958.1"/>
</dbReference>
<dbReference type="InterPro" id="IPR016181">
    <property type="entry name" value="Acyl_CoA_acyltransferase"/>
</dbReference>
<dbReference type="EMBL" id="CAJB01000376">
    <property type="protein sequence ID" value="CCH79499.1"/>
    <property type="molecule type" value="Genomic_DNA"/>
</dbReference>
<proteinExistence type="predicted"/>
<dbReference type="InterPro" id="IPR000182">
    <property type="entry name" value="GNAT_dom"/>
</dbReference>
<keyword evidence="3" id="KW-1185">Reference proteome</keyword>
<dbReference type="Pfam" id="PF13302">
    <property type="entry name" value="Acetyltransf_3"/>
    <property type="match status" value="1"/>
</dbReference>
<dbReference type="Pfam" id="PF13312">
    <property type="entry name" value="DUF4081"/>
    <property type="match status" value="1"/>
</dbReference>
<evidence type="ECO:0000259" key="1">
    <source>
        <dbReference type="PROSITE" id="PS51186"/>
    </source>
</evidence>
<dbReference type="Proteomes" id="UP000035721">
    <property type="component" value="Unassembled WGS sequence"/>
</dbReference>
<name>A0A077M5Q2_9MICO</name>
<keyword evidence="2" id="KW-0808">Transferase</keyword>
<gene>
    <name evidence="2" type="ORF">BN12_450003</name>
</gene>
<protein>
    <submittedName>
        <fullName evidence="2">Putative acetyltransferase</fullName>
    </submittedName>
</protein>
<sequence length="281" mass="30343">MLRTRSAVRPVSRDERDEALALCARDVAANVFVAARVIEGAIDSRYGTLLGHRRDGVLDSLCWASANVVPVATDTESTAAFAERIRKWRGRCASILGPKDLVTSLWAALEPVWSPARAIRTDQPLMGTTTPPSALGIPVDTRVRLARPDEVDLVLPAAAHMFTREIGYPPFTGSSRGYRAALQALIERGHTYVVVEGGRVVFKADIGSVALGCAQVQGVWLAPDLRGRGLAVPAMAAVVELVMNDLAPWVTLYVNDFNAAARATYHRIGMRDIGVFSTVLL</sequence>
<comment type="caution">
    <text evidence="2">The sequence shown here is derived from an EMBL/GenBank/DDBJ whole genome shotgun (WGS) entry which is preliminary data.</text>
</comment>
<evidence type="ECO:0000313" key="2">
    <source>
        <dbReference type="EMBL" id="CCH79499.1"/>
    </source>
</evidence>
<feature type="domain" description="N-acetyltransferase" evidence="1">
    <location>
        <begin position="141"/>
        <end position="281"/>
    </location>
</feature>
<accession>A0A077M5Q2</accession>
<organism evidence="2 3">
    <name type="scientific">Nostocoides japonicum T1-X7</name>
    <dbReference type="NCBI Taxonomy" id="1194083"/>
    <lineage>
        <taxon>Bacteria</taxon>
        <taxon>Bacillati</taxon>
        <taxon>Actinomycetota</taxon>
        <taxon>Actinomycetes</taxon>
        <taxon>Micrococcales</taxon>
        <taxon>Intrasporangiaceae</taxon>
        <taxon>Nostocoides</taxon>
    </lineage>
</organism>
<dbReference type="PIRSF" id="PIRSF021603">
    <property type="entry name" value="UCP21603_acetyltransf"/>
    <property type="match status" value="1"/>
</dbReference>
<dbReference type="STRING" id="1194083.BN12_450003"/>
<dbReference type="AlphaFoldDB" id="A0A077M5Q2"/>
<dbReference type="InterPro" id="IPR016794">
    <property type="entry name" value="UCP21603_acetyltransf"/>
</dbReference>
<dbReference type="Gene3D" id="3.40.630.30">
    <property type="match status" value="1"/>
</dbReference>
<dbReference type="PROSITE" id="PS51186">
    <property type="entry name" value="GNAT"/>
    <property type="match status" value="1"/>
</dbReference>
<reference evidence="2 3" key="1">
    <citation type="journal article" date="2013" name="ISME J.">
        <title>A metabolic model for members of the genus Tetrasphaera involved in enhanced biological phosphorus removal.</title>
        <authorList>
            <person name="Kristiansen R."/>
            <person name="Nguyen H.T.T."/>
            <person name="Saunders A.M."/>
            <person name="Nielsen J.L."/>
            <person name="Wimmer R."/>
            <person name="Le V.Q."/>
            <person name="McIlroy S.J."/>
            <person name="Petrovski S."/>
            <person name="Seviour R.J."/>
            <person name="Calteau A."/>
            <person name="Nielsen K.L."/>
            <person name="Nielsen P.H."/>
        </authorList>
    </citation>
    <scope>NUCLEOTIDE SEQUENCE [LARGE SCALE GENOMIC DNA]</scope>
    <source>
        <strain evidence="2 3">T1-X7</strain>
    </source>
</reference>
<dbReference type="OrthoDB" id="5241264at2"/>
<dbReference type="SUPFAM" id="SSF55729">
    <property type="entry name" value="Acyl-CoA N-acyltransferases (Nat)"/>
    <property type="match status" value="1"/>
</dbReference>
<evidence type="ECO:0000313" key="3">
    <source>
        <dbReference type="Proteomes" id="UP000035721"/>
    </source>
</evidence>